<keyword evidence="7 9" id="KW-0005">Acetoin biosynthesis</keyword>
<evidence type="ECO:0000256" key="8">
    <source>
        <dbReference type="ARBA" id="ARBA00023239"/>
    </source>
</evidence>
<comment type="pathway">
    <text evidence="2 9">Polyol metabolism; (R,R)-butane-2,3-diol biosynthesis; (R,R)-butane-2,3-diol from pyruvate: step 2/3.</text>
</comment>
<dbReference type="Proteomes" id="UP000054662">
    <property type="component" value="Unassembled WGS sequence"/>
</dbReference>
<evidence type="ECO:0000256" key="3">
    <source>
        <dbReference type="ARBA" id="ARBA00007106"/>
    </source>
</evidence>
<dbReference type="SUPFAM" id="SSF117856">
    <property type="entry name" value="AF0104/ALDC/Ptd012-like"/>
    <property type="match status" value="1"/>
</dbReference>
<dbReference type="CDD" id="cd17299">
    <property type="entry name" value="acetolactate_decarboxylase"/>
    <property type="match status" value="1"/>
</dbReference>
<gene>
    <name evidence="10" type="primary">alsD</name>
    <name evidence="10" type="ORF">Lwor_2077</name>
</gene>
<evidence type="ECO:0000256" key="6">
    <source>
        <dbReference type="ARBA" id="ARBA00022793"/>
    </source>
</evidence>
<keyword evidence="6 9" id="KW-0210">Decarboxylase</keyword>
<dbReference type="STRING" id="45076.Lwor_2077"/>
<reference evidence="10 11" key="1">
    <citation type="submission" date="2015-11" db="EMBL/GenBank/DDBJ databases">
        <title>Genomic analysis of 38 Legionella species identifies large and diverse effector repertoires.</title>
        <authorList>
            <person name="Burstein D."/>
            <person name="Amaro F."/>
            <person name="Zusman T."/>
            <person name="Lifshitz Z."/>
            <person name="Cohen O."/>
            <person name="Gilbert J.A."/>
            <person name="Pupko T."/>
            <person name="Shuman H.A."/>
            <person name="Segal G."/>
        </authorList>
    </citation>
    <scope>NUCLEOTIDE SEQUENCE [LARGE SCALE GENOMIC DNA]</scope>
    <source>
        <strain evidence="10 11">ATCC 49508</strain>
    </source>
</reference>
<name>A0A0W1A6C2_9GAMM</name>
<dbReference type="AlphaFoldDB" id="A0A0W1A6C2"/>
<dbReference type="Pfam" id="PF03306">
    <property type="entry name" value="AAL_decarboxy"/>
    <property type="match status" value="1"/>
</dbReference>
<evidence type="ECO:0000256" key="9">
    <source>
        <dbReference type="PIRNR" id="PIRNR001332"/>
    </source>
</evidence>
<dbReference type="PANTHER" id="PTHR35524:SF1">
    <property type="entry name" value="ALPHA-ACETOLACTATE DECARBOXYLASE"/>
    <property type="match status" value="1"/>
</dbReference>
<comment type="caution">
    <text evidence="10">The sequence shown here is derived from an EMBL/GenBank/DDBJ whole genome shotgun (WGS) entry which is preliminary data.</text>
</comment>
<comment type="catalytic activity">
    <reaction evidence="1 9">
        <text>(2S)-2-acetolactate + H(+) = (R)-acetoin + CO2</text>
        <dbReference type="Rhea" id="RHEA:21580"/>
        <dbReference type="ChEBI" id="CHEBI:15378"/>
        <dbReference type="ChEBI" id="CHEBI:15686"/>
        <dbReference type="ChEBI" id="CHEBI:16526"/>
        <dbReference type="ChEBI" id="CHEBI:58476"/>
        <dbReference type="EC" id="4.1.1.5"/>
    </reaction>
</comment>
<evidence type="ECO:0000256" key="4">
    <source>
        <dbReference type="ARBA" id="ARBA00013204"/>
    </source>
</evidence>
<dbReference type="Gene3D" id="3.30.1330.80">
    <property type="entry name" value="Hypothetical protein, similar to alpha- acetolactate decarboxylase, domain 2"/>
    <property type="match status" value="2"/>
</dbReference>
<dbReference type="InterPro" id="IPR005128">
    <property type="entry name" value="Acetolactate_a_deCO2ase"/>
</dbReference>
<dbReference type="PATRIC" id="fig|45076.6.peg.2275"/>
<evidence type="ECO:0000256" key="5">
    <source>
        <dbReference type="ARBA" id="ARBA00020164"/>
    </source>
</evidence>
<sequence length="241" mass="27540">MSCSNNTLFQTGTLCGFIDKVYDGDCTLKTLSEKGTLGIGTFNGVHGELIGIDGQFYRIIEDGMARPVDPQEKTPFAWVVPFEETQQFQLDDIENLTHFAEEFDKHIPSQNYIYAYRFACVLDEIQCRSEACQPQPYQPLMQTLPELQVNFTYQQIKGVFAGFRFPDYFAALNVPGHHLHFLNPDEMKGGHVFELKFKSAKIKVCMIKKYELALIESEAFSQFKMHGEELHSATKAIEQQK</sequence>
<dbReference type="GO" id="GO:0045151">
    <property type="term" value="P:acetoin biosynthetic process"/>
    <property type="evidence" value="ECO:0007669"/>
    <property type="project" value="UniProtKB-UniRule"/>
</dbReference>
<proteinExistence type="inferred from homology"/>
<evidence type="ECO:0000313" key="10">
    <source>
        <dbReference type="EMBL" id="KTD76852.1"/>
    </source>
</evidence>
<dbReference type="EC" id="4.1.1.5" evidence="4 9"/>
<dbReference type="GO" id="GO:0047605">
    <property type="term" value="F:acetolactate decarboxylase activity"/>
    <property type="evidence" value="ECO:0007669"/>
    <property type="project" value="UniProtKB-UniRule"/>
</dbReference>
<evidence type="ECO:0000256" key="7">
    <source>
        <dbReference type="ARBA" id="ARBA00023061"/>
    </source>
</evidence>
<protein>
    <recommendedName>
        <fullName evidence="5 9">Alpha-acetolactate decarboxylase</fullName>
        <ecNumber evidence="4 9">4.1.1.5</ecNumber>
    </recommendedName>
</protein>
<dbReference type="RefSeq" id="WP_058493841.1">
    <property type="nucleotide sequence ID" value="NZ_CBCRUR010000031.1"/>
</dbReference>
<dbReference type="PANTHER" id="PTHR35524">
    <property type="entry name" value="ALPHA-ACETOLACTATE DECARBOXYLASE"/>
    <property type="match status" value="1"/>
</dbReference>
<evidence type="ECO:0000256" key="2">
    <source>
        <dbReference type="ARBA" id="ARBA00005170"/>
    </source>
</evidence>
<evidence type="ECO:0000256" key="1">
    <source>
        <dbReference type="ARBA" id="ARBA00001784"/>
    </source>
</evidence>
<keyword evidence="11" id="KW-1185">Reference proteome</keyword>
<dbReference type="UniPathway" id="UPA00626">
    <property type="reaction ID" value="UER00678"/>
</dbReference>
<organism evidence="10 11">
    <name type="scientific">Legionella worsleiensis</name>
    <dbReference type="NCBI Taxonomy" id="45076"/>
    <lineage>
        <taxon>Bacteria</taxon>
        <taxon>Pseudomonadati</taxon>
        <taxon>Pseudomonadota</taxon>
        <taxon>Gammaproteobacteria</taxon>
        <taxon>Legionellales</taxon>
        <taxon>Legionellaceae</taxon>
        <taxon>Legionella</taxon>
    </lineage>
</organism>
<dbReference type="EMBL" id="LNZC01000027">
    <property type="protein sequence ID" value="KTD76852.1"/>
    <property type="molecule type" value="Genomic_DNA"/>
</dbReference>
<keyword evidence="8 9" id="KW-0456">Lyase</keyword>
<accession>A0A0W1A6C2</accession>
<dbReference type="PIRSF" id="PIRSF001332">
    <property type="entry name" value="Acetolac_decarb"/>
    <property type="match status" value="1"/>
</dbReference>
<dbReference type="NCBIfam" id="TIGR01252">
    <property type="entry name" value="acetolac_decarb"/>
    <property type="match status" value="1"/>
</dbReference>
<comment type="similarity">
    <text evidence="3 9">Belongs to the alpha-acetolactate decarboxylase family.</text>
</comment>
<evidence type="ECO:0000313" key="11">
    <source>
        <dbReference type="Proteomes" id="UP000054662"/>
    </source>
</evidence>